<dbReference type="PANTHER" id="PTHR43718:SF2">
    <property type="entry name" value="LON PROTEASE HOMOLOG, MITOCHONDRIAL"/>
    <property type="match status" value="1"/>
</dbReference>
<dbReference type="GO" id="GO:0006515">
    <property type="term" value="P:protein quality control for misfolded or incompletely synthesized proteins"/>
    <property type="evidence" value="ECO:0007669"/>
    <property type="project" value="TreeGrafter"/>
</dbReference>
<dbReference type="AlphaFoldDB" id="A0A7R9B6R9"/>
<proteinExistence type="predicted"/>
<dbReference type="EMBL" id="OC009196">
    <property type="protein sequence ID" value="CAD7267436.1"/>
    <property type="molecule type" value="Genomic_DNA"/>
</dbReference>
<dbReference type="GO" id="GO:0004252">
    <property type="term" value="F:serine-type endopeptidase activity"/>
    <property type="evidence" value="ECO:0007669"/>
    <property type="project" value="InterPro"/>
</dbReference>
<dbReference type="GO" id="GO:0016887">
    <property type="term" value="F:ATP hydrolysis activity"/>
    <property type="evidence" value="ECO:0007669"/>
    <property type="project" value="InterPro"/>
</dbReference>
<dbReference type="Gene3D" id="3.40.50.300">
    <property type="entry name" value="P-loop containing nucleotide triphosphate hydrolases"/>
    <property type="match status" value="1"/>
</dbReference>
<evidence type="ECO:0000259" key="1">
    <source>
        <dbReference type="Pfam" id="PF00004"/>
    </source>
</evidence>
<sequence length="308" mass="35239">MLVNEGKVFTVQFGYHHWSLIGTLGYNHYQNIVASQELTEDLDADHYAMNKVKRRLLEYLAVRQLKNSLRGPILCFVGPPGVGKTSIGRSIAHTLGREFCRTMSEGTEHNGDDLDELLPDMRVLEEFNNQRSMRIRDLIAKPMQNGSRENNLGKYMKEVEKRPHTMCALPMLLDYQPFTRDDSLIDADVEGQDADLLVRLVNEYRECFASNLSDLAKIDTGELPGSKPVSISLWEVFPINQIYEVIEELTLVQCQVVFFRELELLELTILSFFWTRLTNCAAGLASDEARHLQAIRLVYKRAVNKGQR</sequence>
<dbReference type="InterPro" id="IPR027417">
    <property type="entry name" value="P-loop_NTPase"/>
</dbReference>
<dbReference type="InterPro" id="IPR003959">
    <property type="entry name" value="ATPase_AAA_core"/>
</dbReference>
<reference evidence="2" key="1">
    <citation type="submission" date="2020-11" db="EMBL/GenBank/DDBJ databases">
        <authorList>
            <person name="Tran Van P."/>
        </authorList>
    </citation>
    <scope>NUCLEOTIDE SEQUENCE</scope>
</reference>
<accession>A0A7R9B6R9</accession>
<dbReference type="InterPro" id="IPR027065">
    <property type="entry name" value="Lon_Prtase"/>
</dbReference>
<evidence type="ECO:0000313" key="2">
    <source>
        <dbReference type="EMBL" id="CAD7267436.1"/>
    </source>
</evidence>
<name>A0A7R9B6R9_TIMSH</name>
<dbReference type="SUPFAM" id="SSF52540">
    <property type="entry name" value="P-loop containing nucleoside triphosphate hydrolases"/>
    <property type="match status" value="1"/>
</dbReference>
<dbReference type="GO" id="GO:0004176">
    <property type="term" value="F:ATP-dependent peptidase activity"/>
    <property type="evidence" value="ECO:0007669"/>
    <property type="project" value="InterPro"/>
</dbReference>
<dbReference type="Pfam" id="PF00004">
    <property type="entry name" value="AAA"/>
    <property type="match status" value="1"/>
</dbReference>
<gene>
    <name evidence="2" type="ORF">TSIB3V08_LOCUS11441</name>
</gene>
<dbReference type="PANTHER" id="PTHR43718">
    <property type="entry name" value="LON PROTEASE"/>
    <property type="match status" value="1"/>
</dbReference>
<feature type="domain" description="ATPase AAA-type core" evidence="1">
    <location>
        <begin position="74"/>
        <end position="108"/>
    </location>
</feature>
<organism evidence="2">
    <name type="scientific">Timema shepardi</name>
    <name type="common">Walking stick</name>
    <dbReference type="NCBI Taxonomy" id="629360"/>
    <lineage>
        <taxon>Eukaryota</taxon>
        <taxon>Metazoa</taxon>
        <taxon>Ecdysozoa</taxon>
        <taxon>Arthropoda</taxon>
        <taxon>Hexapoda</taxon>
        <taxon>Insecta</taxon>
        <taxon>Pterygota</taxon>
        <taxon>Neoptera</taxon>
        <taxon>Polyneoptera</taxon>
        <taxon>Phasmatodea</taxon>
        <taxon>Timematodea</taxon>
        <taxon>Timematoidea</taxon>
        <taxon>Timematidae</taxon>
        <taxon>Timema</taxon>
    </lineage>
</organism>
<dbReference type="GO" id="GO:0005524">
    <property type="term" value="F:ATP binding"/>
    <property type="evidence" value="ECO:0007669"/>
    <property type="project" value="InterPro"/>
</dbReference>
<protein>
    <recommendedName>
        <fullName evidence="1">ATPase AAA-type core domain-containing protein</fullName>
    </recommendedName>
</protein>